<evidence type="ECO:0000313" key="3">
    <source>
        <dbReference type="Proteomes" id="UP001300096"/>
    </source>
</evidence>
<name>A0ABT0FAW4_9MICO</name>
<dbReference type="PANTHER" id="PTHR18964:SF149">
    <property type="entry name" value="BIFUNCTIONAL UDP-N-ACETYLGLUCOSAMINE 2-EPIMERASE_N-ACETYLMANNOSAMINE KINASE"/>
    <property type="match status" value="1"/>
</dbReference>
<comment type="caution">
    <text evidence="2">The sequence shown here is derived from an EMBL/GenBank/DDBJ whole genome shotgun (WGS) entry which is preliminary data.</text>
</comment>
<reference evidence="2 3" key="1">
    <citation type="submission" date="2021-06" db="EMBL/GenBank/DDBJ databases">
        <title>Genome-based taxonomic framework of Microbacterium strains isolated from marine environment, the description of four new species and reclassification of four preexisting species.</title>
        <authorList>
            <person name="Lee S.D."/>
            <person name="Kim S.-M."/>
            <person name="Byeon Y.-S."/>
            <person name="Yang H.L."/>
            <person name="Kim I.S."/>
        </authorList>
    </citation>
    <scope>NUCLEOTIDE SEQUENCE [LARGE SCALE GENOMIC DNA]</scope>
    <source>
        <strain evidence="2 3">SSW1-49</strain>
    </source>
</reference>
<dbReference type="InterPro" id="IPR036388">
    <property type="entry name" value="WH-like_DNA-bd_sf"/>
</dbReference>
<dbReference type="SUPFAM" id="SSF53067">
    <property type="entry name" value="Actin-like ATPase domain"/>
    <property type="match status" value="1"/>
</dbReference>
<accession>A0ABT0FAW4</accession>
<keyword evidence="3" id="KW-1185">Reference proteome</keyword>
<dbReference type="Pfam" id="PF00480">
    <property type="entry name" value="ROK"/>
    <property type="match status" value="1"/>
</dbReference>
<dbReference type="InterPro" id="IPR043129">
    <property type="entry name" value="ATPase_NBD"/>
</dbReference>
<evidence type="ECO:0000256" key="1">
    <source>
        <dbReference type="ARBA" id="ARBA00006479"/>
    </source>
</evidence>
<gene>
    <name evidence="2" type="ORF">KZC51_03595</name>
</gene>
<protein>
    <submittedName>
        <fullName evidence="2">ROK family protein</fullName>
    </submittedName>
</protein>
<proteinExistence type="inferred from homology"/>
<dbReference type="InterPro" id="IPR049874">
    <property type="entry name" value="ROK_cs"/>
</dbReference>
<dbReference type="Proteomes" id="UP001300096">
    <property type="component" value="Unassembled WGS sequence"/>
</dbReference>
<comment type="similarity">
    <text evidence="1">Belongs to the ROK (NagC/XylR) family.</text>
</comment>
<dbReference type="Gene3D" id="1.10.10.10">
    <property type="entry name" value="Winged helix-like DNA-binding domain superfamily/Winged helix DNA-binding domain"/>
    <property type="match status" value="1"/>
</dbReference>
<dbReference type="Gene3D" id="3.30.420.40">
    <property type="match status" value="2"/>
</dbReference>
<dbReference type="SUPFAM" id="SSF46785">
    <property type="entry name" value="Winged helix' DNA-binding domain"/>
    <property type="match status" value="1"/>
</dbReference>
<dbReference type="EMBL" id="JAHWXN010000001">
    <property type="protein sequence ID" value="MCK2035210.1"/>
    <property type="molecule type" value="Genomic_DNA"/>
</dbReference>
<dbReference type="InterPro" id="IPR036390">
    <property type="entry name" value="WH_DNA-bd_sf"/>
</dbReference>
<sequence length="414" mass="42343">MTATRARPARQVCGRKDSPVNRIPVTSPAAVAVFRRILTHGPVARVDIARDTGLSAAAVTKAVTPLIAAGFVSESSDPRATATVGRPTSPLAVVPDRAHVIGIKVTADRTYGVRTDLGATVRARADEENAGSSVEAVRDAVVRVVDRLTAGAEGPIGGIGIALSGDVDRAGGRVRDSALLGWQGVPFARMVQEATGIPTLLDNDVRALTTTELLFGAGRDAESFAVVTIGAGTGCGLYLNGRVVQGAFGVAGEIGHLPFAPAHLDCRCGRRGCVEAAASSAAILSLVREGRGQPDLAIGDVFALAHAGDPVARAVFAQAGRAIGTALAAVVNLTGPELVVFAGENVTEYGLYEEQVRAAFAEYAFGAAGDCAIVLRPHAFEDWARGAAACVIEDIASGVAVPAPREESSVSEGA</sequence>
<evidence type="ECO:0000313" key="2">
    <source>
        <dbReference type="EMBL" id="MCK2035210.1"/>
    </source>
</evidence>
<dbReference type="InterPro" id="IPR000600">
    <property type="entry name" value="ROK"/>
</dbReference>
<organism evidence="2 3">
    <name type="scientific">Microbacterium croceum</name>
    <dbReference type="NCBI Taxonomy" id="2851645"/>
    <lineage>
        <taxon>Bacteria</taxon>
        <taxon>Bacillati</taxon>
        <taxon>Actinomycetota</taxon>
        <taxon>Actinomycetes</taxon>
        <taxon>Micrococcales</taxon>
        <taxon>Microbacteriaceae</taxon>
        <taxon>Microbacterium</taxon>
    </lineage>
</organism>
<dbReference type="PANTHER" id="PTHR18964">
    <property type="entry name" value="ROK (REPRESSOR, ORF, KINASE) FAMILY"/>
    <property type="match status" value="1"/>
</dbReference>
<dbReference type="PROSITE" id="PS01125">
    <property type="entry name" value="ROK"/>
    <property type="match status" value="1"/>
</dbReference>